<dbReference type="EMBL" id="FTLW01000014">
    <property type="protein sequence ID" value="SIR16389.1"/>
    <property type="molecule type" value="Genomic_DNA"/>
</dbReference>
<feature type="domain" description="GyrI-like small molecule binding" evidence="1">
    <location>
        <begin position="27"/>
        <end position="200"/>
    </location>
</feature>
<dbReference type="AlphaFoldDB" id="A0A1N6YPM3"/>
<dbReference type="PIRSF" id="PIRSF031644">
    <property type="entry name" value="UCP031644"/>
    <property type="match status" value="1"/>
</dbReference>
<evidence type="ECO:0000259" key="1">
    <source>
        <dbReference type="Pfam" id="PF06445"/>
    </source>
</evidence>
<dbReference type="InterPro" id="IPR008319">
    <property type="entry name" value="GyrI-like_CCH_Lin2189-like"/>
</dbReference>
<evidence type="ECO:0000313" key="2">
    <source>
        <dbReference type="EMBL" id="SIR16389.1"/>
    </source>
</evidence>
<organism evidence="2 3">
    <name type="scientific">Solilutibacter tolerans</name>
    <dbReference type="NCBI Taxonomy" id="1604334"/>
    <lineage>
        <taxon>Bacteria</taxon>
        <taxon>Pseudomonadati</taxon>
        <taxon>Pseudomonadota</taxon>
        <taxon>Gammaproteobacteria</taxon>
        <taxon>Lysobacterales</taxon>
        <taxon>Lysobacteraceae</taxon>
        <taxon>Solilutibacter</taxon>
    </lineage>
</organism>
<dbReference type="Proteomes" id="UP000241788">
    <property type="component" value="Unassembled WGS sequence"/>
</dbReference>
<dbReference type="InterPro" id="IPR029442">
    <property type="entry name" value="GyrI-like"/>
</dbReference>
<gene>
    <name evidence="2" type="ORF">SAMN05421546_0023</name>
</gene>
<dbReference type="SUPFAM" id="SSF55136">
    <property type="entry name" value="Probable bacterial effector-binding domain"/>
    <property type="match status" value="1"/>
</dbReference>
<accession>A0A1N6YPM3</accession>
<name>A0A1N6YPM3_9GAMM</name>
<sequence>MVGFVDKIDLKGELKTLYRPSAKVVVEVDVPAFNFLMVDGNGNPNTSEKYKEAVEALYSVSYTIKFALKREKALDYVVMPLEGLWWADDLTSFNRDEKDNWKWTMMIMQPPEASKQMVQSAITSVQDKKRLLGLKGIRFEQFKEGRCAQIMHIGPFSAEGPTIQRVHDYISSHSALRGKHHEIYLSDIRKAAPEKWKTIIRQPME</sequence>
<reference evidence="3" key="1">
    <citation type="submission" date="2017-01" db="EMBL/GenBank/DDBJ databases">
        <authorList>
            <person name="Varghese N."/>
            <person name="Submissions S."/>
        </authorList>
    </citation>
    <scope>NUCLEOTIDE SEQUENCE [LARGE SCALE GENOMIC DNA]</scope>
    <source>
        <strain evidence="3">UM1</strain>
    </source>
</reference>
<proteinExistence type="predicted"/>
<dbReference type="InterPro" id="IPR011256">
    <property type="entry name" value="Reg_factor_effector_dom_sf"/>
</dbReference>
<keyword evidence="3" id="KW-1185">Reference proteome</keyword>
<protein>
    <recommendedName>
        <fullName evidence="1">GyrI-like small molecule binding domain-containing protein</fullName>
    </recommendedName>
</protein>
<evidence type="ECO:0000313" key="3">
    <source>
        <dbReference type="Proteomes" id="UP000241788"/>
    </source>
</evidence>
<dbReference type="Gene3D" id="3.20.80.10">
    <property type="entry name" value="Regulatory factor, effector binding domain"/>
    <property type="match status" value="1"/>
</dbReference>
<dbReference type="Pfam" id="PF06445">
    <property type="entry name" value="GyrI-like"/>
    <property type="match status" value="1"/>
</dbReference>